<dbReference type="EMBL" id="CAQQ02186963">
    <property type="status" value="NOT_ANNOTATED_CDS"/>
    <property type="molecule type" value="Genomic_DNA"/>
</dbReference>
<evidence type="ECO:0000313" key="3">
    <source>
        <dbReference type="Proteomes" id="UP000015102"/>
    </source>
</evidence>
<organism evidence="2 3">
    <name type="scientific">Megaselia scalaris</name>
    <name type="common">Humpbacked fly</name>
    <name type="synonym">Phora scalaris</name>
    <dbReference type="NCBI Taxonomy" id="36166"/>
    <lineage>
        <taxon>Eukaryota</taxon>
        <taxon>Metazoa</taxon>
        <taxon>Ecdysozoa</taxon>
        <taxon>Arthropoda</taxon>
        <taxon>Hexapoda</taxon>
        <taxon>Insecta</taxon>
        <taxon>Pterygota</taxon>
        <taxon>Neoptera</taxon>
        <taxon>Endopterygota</taxon>
        <taxon>Diptera</taxon>
        <taxon>Brachycera</taxon>
        <taxon>Muscomorpha</taxon>
        <taxon>Platypezoidea</taxon>
        <taxon>Phoridae</taxon>
        <taxon>Megaseliini</taxon>
        <taxon>Megaselia</taxon>
    </lineage>
</organism>
<reference evidence="2" key="2">
    <citation type="submission" date="2015-06" db="UniProtKB">
        <authorList>
            <consortium name="EnsemblMetazoa"/>
        </authorList>
    </citation>
    <scope>IDENTIFICATION</scope>
</reference>
<dbReference type="Proteomes" id="UP000015102">
    <property type="component" value="Unassembled WGS sequence"/>
</dbReference>
<feature type="region of interest" description="Disordered" evidence="1">
    <location>
        <begin position="52"/>
        <end position="71"/>
    </location>
</feature>
<evidence type="ECO:0000256" key="1">
    <source>
        <dbReference type="SAM" id="MobiDB-lite"/>
    </source>
</evidence>
<name>T1GG16_MEGSC</name>
<keyword evidence="3" id="KW-1185">Reference proteome</keyword>
<reference evidence="3" key="1">
    <citation type="submission" date="2013-02" db="EMBL/GenBank/DDBJ databases">
        <authorList>
            <person name="Hughes D."/>
        </authorList>
    </citation>
    <scope>NUCLEOTIDE SEQUENCE</scope>
    <source>
        <strain>Durham</strain>
        <strain evidence="3">NC isolate 2 -- Noor lab</strain>
    </source>
</reference>
<dbReference type="HOGENOM" id="CLU_2742964_0_0_1"/>
<dbReference type="EnsemblMetazoa" id="MESCA002320-RA">
    <property type="protein sequence ID" value="MESCA002320-PA"/>
    <property type="gene ID" value="MESCA002320"/>
</dbReference>
<protein>
    <submittedName>
        <fullName evidence="2">Uncharacterized protein</fullName>
    </submittedName>
</protein>
<evidence type="ECO:0000313" key="2">
    <source>
        <dbReference type="EnsemblMetazoa" id="MESCA002320-PA"/>
    </source>
</evidence>
<dbReference type="AlphaFoldDB" id="T1GG16"/>
<feature type="compositionally biased region" description="Basic and acidic residues" evidence="1">
    <location>
        <begin position="52"/>
        <end position="61"/>
    </location>
</feature>
<dbReference type="STRING" id="36166.T1GG16"/>
<accession>T1GG16</accession>
<proteinExistence type="predicted"/>
<dbReference type="EMBL" id="CAQQ02186964">
    <property type="status" value="NOT_ANNOTATED_CDS"/>
    <property type="molecule type" value="Genomic_DNA"/>
</dbReference>
<sequence>MMCGSFKEPDECRIDAAPAYQHLEPREGYVPVYIRVGETPLTEIHPGLAEAFKENKNEEQQTPRITENLDE</sequence>
<dbReference type="EMBL" id="CAQQ02186962">
    <property type="status" value="NOT_ANNOTATED_CDS"/>
    <property type="molecule type" value="Genomic_DNA"/>
</dbReference>